<evidence type="ECO:0000313" key="2">
    <source>
        <dbReference type="EMBL" id="KAF2887919.1"/>
    </source>
</evidence>
<dbReference type="SUPFAM" id="SSF53901">
    <property type="entry name" value="Thiolase-like"/>
    <property type="match status" value="1"/>
</dbReference>
<feature type="domain" description="Ketosynthase family 3 (KS3)" evidence="1">
    <location>
        <begin position="1"/>
        <end position="190"/>
    </location>
</feature>
<dbReference type="SUPFAM" id="SSF52151">
    <property type="entry name" value="FabD/lysophospholipase-like"/>
    <property type="match status" value="1"/>
</dbReference>
<dbReference type="PROSITE" id="PS52004">
    <property type="entry name" value="KS3_2"/>
    <property type="match status" value="1"/>
</dbReference>
<sequence>VNNIVCFLTANGYGRSDGIVVLYIQRACDAKRSYATILGVKSHFNGKRDGSFREVNEDDMSNFIQKFYNDCKVDPRDVEFVECYGCAELNALDRVYCKNRDRPLLVGSVKSNAGHAEASAVLISLAKVLIAMESGTIPANINYELSNPKIDSLLKGRIEVVAKNREWNPCLAAINGIGISSSYGHILLKASSKPKSKKLDNLPRLINISTRTEEGIQAVLTSLKAEGELESEYVSLIHSIFKKSIPGHLYRAYAVLDGSEEIKNDFEYFPGNKRQVWFVYSGMGSQWCKMATGLMVLPIFAEAIHKCHRLLEPKGIDLLTIVTGDDPKMFENILHSFVGIAAVQ</sequence>
<dbReference type="InterPro" id="IPR020841">
    <property type="entry name" value="PKS_Beta-ketoAc_synthase_dom"/>
</dbReference>
<proteinExistence type="predicted"/>
<dbReference type="Pfam" id="PF00698">
    <property type="entry name" value="Acyl_transf_1"/>
    <property type="match status" value="1"/>
</dbReference>
<dbReference type="InterPro" id="IPR014043">
    <property type="entry name" value="Acyl_transferase_dom"/>
</dbReference>
<dbReference type="InterPro" id="IPR050091">
    <property type="entry name" value="PKS_NRPS_Biosynth_Enz"/>
</dbReference>
<dbReference type="PANTHER" id="PTHR43775">
    <property type="entry name" value="FATTY ACID SYNTHASE"/>
    <property type="match status" value="1"/>
</dbReference>
<dbReference type="Gene3D" id="3.40.366.10">
    <property type="entry name" value="Malonyl-Coenzyme A Acyl Carrier Protein, domain 2"/>
    <property type="match status" value="1"/>
</dbReference>
<accession>A0A8K0CID6</accession>
<dbReference type="Pfam" id="PF16197">
    <property type="entry name" value="KAsynt_C_assoc"/>
    <property type="match status" value="1"/>
</dbReference>
<protein>
    <recommendedName>
        <fullName evidence="1">Ketosynthase family 3 (KS3) domain-containing protein</fullName>
    </recommendedName>
</protein>
<comment type="caution">
    <text evidence="2">The sequence shown here is derived from an EMBL/GenBank/DDBJ whole genome shotgun (WGS) entry which is preliminary data.</text>
</comment>
<evidence type="ECO:0000259" key="1">
    <source>
        <dbReference type="PROSITE" id="PS52004"/>
    </source>
</evidence>
<reference evidence="2" key="1">
    <citation type="submission" date="2019-08" db="EMBL/GenBank/DDBJ databases">
        <title>The genome of the North American firefly Photinus pyralis.</title>
        <authorList>
            <consortium name="Photinus pyralis genome working group"/>
            <person name="Fallon T.R."/>
            <person name="Sander Lower S.E."/>
            <person name="Weng J.-K."/>
        </authorList>
    </citation>
    <scope>NUCLEOTIDE SEQUENCE</scope>
    <source>
        <strain evidence="2">TRF0915ILg1</strain>
        <tissue evidence="2">Whole body</tissue>
    </source>
</reference>
<dbReference type="Proteomes" id="UP000801492">
    <property type="component" value="Unassembled WGS sequence"/>
</dbReference>
<dbReference type="InterPro" id="IPR016035">
    <property type="entry name" value="Acyl_Trfase/lysoPLipase"/>
</dbReference>
<dbReference type="OrthoDB" id="329835at2759"/>
<dbReference type="EMBL" id="VTPC01081110">
    <property type="protein sequence ID" value="KAF2887919.1"/>
    <property type="molecule type" value="Genomic_DNA"/>
</dbReference>
<dbReference type="GO" id="GO:0004312">
    <property type="term" value="F:fatty acid synthase activity"/>
    <property type="evidence" value="ECO:0007669"/>
    <property type="project" value="TreeGrafter"/>
</dbReference>
<dbReference type="InterPro" id="IPR016039">
    <property type="entry name" value="Thiolase-like"/>
</dbReference>
<dbReference type="Gene3D" id="3.30.70.3290">
    <property type="match status" value="1"/>
</dbReference>
<dbReference type="Gene3D" id="3.40.47.10">
    <property type="match status" value="1"/>
</dbReference>
<organism evidence="2 3">
    <name type="scientific">Ignelater luminosus</name>
    <name type="common">Cucubano</name>
    <name type="synonym">Pyrophorus luminosus</name>
    <dbReference type="NCBI Taxonomy" id="2038154"/>
    <lineage>
        <taxon>Eukaryota</taxon>
        <taxon>Metazoa</taxon>
        <taxon>Ecdysozoa</taxon>
        <taxon>Arthropoda</taxon>
        <taxon>Hexapoda</taxon>
        <taxon>Insecta</taxon>
        <taxon>Pterygota</taxon>
        <taxon>Neoptera</taxon>
        <taxon>Endopterygota</taxon>
        <taxon>Coleoptera</taxon>
        <taxon>Polyphaga</taxon>
        <taxon>Elateriformia</taxon>
        <taxon>Elateroidea</taxon>
        <taxon>Elateridae</taxon>
        <taxon>Agrypninae</taxon>
        <taxon>Pyrophorini</taxon>
        <taxon>Ignelater</taxon>
    </lineage>
</organism>
<dbReference type="GO" id="GO:0006633">
    <property type="term" value="P:fatty acid biosynthetic process"/>
    <property type="evidence" value="ECO:0007669"/>
    <property type="project" value="TreeGrafter"/>
</dbReference>
<feature type="non-terminal residue" evidence="2">
    <location>
        <position position="344"/>
    </location>
</feature>
<dbReference type="InterPro" id="IPR032821">
    <property type="entry name" value="PKS_assoc"/>
</dbReference>
<dbReference type="AlphaFoldDB" id="A0A8K0CID6"/>
<dbReference type="Pfam" id="PF02801">
    <property type="entry name" value="Ketoacyl-synt_C"/>
    <property type="match status" value="1"/>
</dbReference>
<dbReference type="InterPro" id="IPR014031">
    <property type="entry name" value="Ketoacyl_synth_C"/>
</dbReference>
<gene>
    <name evidence="2" type="ORF">ILUMI_18254</name>
</gene>
<feature type="non-terminal residue" evidence="2">
    <location>
        <position position="1"/>
    </location>
</feature>
<name>A0A8K0CID6_IGNLU</name>
<keyword evidence="3" id="KW-1185">Reference proteome</keyword>
<dbReference type="PANTHER" id="PTHR43775:SF23">
    <property type="entry name" value="FATTY ACID SYNTHASE 3"/>
    <property type="match status" value="1"/>
</dbReference>
<evidence type="ECO:0000313" key="3">
    <source>
        <dbReference type="Proteomes" id="UP000801492"/>
    </source>
</evidence>
<dbReference type="InterPro" id="IPR001227">
    <property type="entry name" value="Ac_transferase_dom_sf"/>
</dbReference>
<dbReference type="SMART" id="SM00825">
    <property type="entry name" value="PKS_KS"/>
    <property type="match status" value="1"/>
</dbReference>